<dbReference type="RefSeq" id="WP_134507336.1">
    <property type="nucleotide sequence ID" value="NZ_SOFM01000010.1"/>
</dbReference>
<gene>
    <name evidence="1" type="ORF">E3O32_04535</name>
</gene>
<evidence type="ECO:0000313" key="2">
    <source>
        <dbReference type="Proteomes" id="UP000297643"/>
    </source>
</evidence>
<evidence type="ECO:0000313" key="1">
    <source>
        <dbReference type="EMBL" id="TFC06354.1"/>
    </source>
</evidence>
<sequence length="115" mass="12299">MKRISYGGASFLTPDDVADALLELVTVLGISHTNETLDLPAVGDDGDTLIVTMVVGPMSALMSVPEFSPWTGPDTTLVIAVLNARIHALTAPKSYPIEETIATTDVDWHDVDFTE</sequence>
<dbReference type="Proteomes" id="UP000297643">
    <property type="component" value="Unassembled WGS sequence"/>
</dbReference>
<reference evidence="1 2" key="1">
    <citation type="submission" date="2019-03" db="EMBL/GenBank/DDBJ databases">
        <title>Genomics of glacier-inhabiting Cryobacterium strains.</title>
        <authorList>
            <person name="Liu Q."/>
            <person name="Xin Y.-H."/>
        </authorList>
    </citation>
    <scope>NUCLEOTIDE SEQUENCE [LARGE SCALE GENOMIC DNA]</scope>
    <source>
        <strain evidence="1 2">RHLT2-21</strain>
    </source>
</reference>
<proteinExistence type="predicted"/>
<organism evidence="1 2">
    <name type="scientific">Cryobacterium mannosilyticum</name>
    <dbReference type="NCBI Taxonomy" id="1259190"/>
    <lineage>
        <taxon>Bacteria</taxon>
        <taxon>Bacillati</taxon>
        <taxon>Actinomycetota</taxon>
        <taxon>Actinomycetes</taxon>
        <taxon>Micrococcales</taxon>
        <taxon>Microbacteriaceae</taxon>
        <taxon>Cryobacterium</taxon>
    </lineage>
</organism>
<protein>
    <submittedName>
        <fullName evidence="1">Uncharacterized protein</fullName>
    </submittedName>
</protein>
<accession>A0A4R8WEJ3</accession>
<dbReference type="AlphaFoldDB" id="A0A4R8WEJ3"/>
<keyword evidence="2" id="KW-1185">Reference proteome</keyword>
<comment type="caution">
    <text evidence="1">The sequence shown here is derived from an EMBL/GenBank/DDBJ whole genome shotgun (WGS) entry which is preliminary data.</text>
</comment>
<dbReference type="EMBL" id="SOFM01000010">
    <property type="protein sequence ID" value="TFC06354.1"/>
    <property type="molecule type" value="Genomic_DNA"/>
</dbReference>
<name>A0A4R8WEJ3_9MICO</name>